<organism evidence="1 2">
    <name type="scientific">Methanobrevibacter oralis</name>
    <dbReference type="NCBI Taxonomy" id="66851"/>
    <lineage>
        <taxon>Archaea</taxon>
        <taxon>Methanobacteriati</taxon>
        <taxon>Methanobacteriota</taxon>
        <taxon>Methanomada group</taxon>
        <taxon>Methanobacteria</taxon>
        <taxon>Methanobacteriales</taxon>
        <taxon>Methanobacteriaceae</taxon>
        <taxon>Methanobrevibacter</taxon>
    </lineage>
</organism>
<dbReference type="STRING" id="66851.MBORA_13390"/>
<sequence>METDWAQKMIKNHRIVICTLKQNIKLHEFITTEIKNTNTEFKLYTIGYNLKRIYNEINRKKQLKIRKNIKNHKTQKSIKNFVSHPQVLFAMFFAKKQYF</sequence>
<keyword evidence="2" id="KW-1185">Reference proteome</keyword>
<dbReference type="Proteomes" id="UP000077428">
    <property type="component" value="Unassembled WGS sequence"/>
</dbReference>
<evidence type="ECO:0008006" key="3">
    <source>
        <dbReference type="Google" id="ProtNLM"/>
    </source>
</evidence>
<dbReference type="PATRIC" id="fig|66851.6.peg.1456"/>
<dbReference type="RefSeq" id="WP_231475920.1">
    <property type="nucleotide sequence ID" value="NZ_CABMAB010000028.1"/>
</dbReference>
<accession>A0A162FLZ5</accession>
<dbReference type="EMBL" id="LWMU01000079">
    <property type="protein sequence ID" value="KZX11980.1"/>
    <property type="molecule type" value="Genomic_DNA"/>
</dbReference>
<evidence type="ECO:0000313" key="1">
    <source>
        <dbReference type="EMBL" id="KZX11980.1"/>
    </source>
</evidence>
<name>A0A162FLZ5_METOA</name>
<evidence type="ECO:0000313" key="2">
    <source>
        <dbReference type="Proteomes" id="UP000077428"/>
    </source>
</evidence>
<comment type="caution">
    <text evidence="1">The sequence shown here is derived from an EMBL/GenBank/DDBJ whole genome shotgun (WGS) entry which is preliminary data.</text>
</comment>
<protein>
    <recommendedName>
        <fullName evidence="3">Transposase DDE domain-containing protein</fullName>
    </recommendedName>
</protein>
<gene>
    <name evidence="1" type="ORF">MBORA_13390</name>
</gene>
<reference evidence="2" key="1">
    <citation type="journal article" date="2016" name="Genome Announc.">
        <title>Draft Genome Sequences of Methanobrevibacter curvatus DSM11111, Methanobrevibacter cuticularis DSM11139, Methanobrevibacter filiformis DSM11501, and Methanobrevibacter oralis DSM7256.</title>
        <authorList>
            <person name="Poehlein A."/>
            <person name="Seedorf H."/>
        </authorList>
    </citation>
    <scope>NUCLEOTIDE SEQUENCE [LARGE SCALE GENOMIC DNA]</scope>
    <source>
        <strain evidence="2">DSM 7256 / JCM 30027 / ZR</strain>
    </source>
</reference>
<dbReference type="AlphaFoldDB" id="A0A162FLZ5"/>
<proteinExistence type="predicted"/>